<keyword evidence="2" id="KW-1185">Reference proteome</keyword>
<evidence type="ECO:0000313" key="2">
    <source>
        <dbReference type="Proteomes" id="UP001396334"/>
    </source>
</evidence>
<protein>
    <submittedName>
        <fullName evidence="1">Uncharacterized protein</fullName>
    </submittedName>
</protein>
<comment type="caution">
    <text evidence="1">The sequence shown here is derived from an EMBL/GenBank/DDBJ whole genome shotgun (WGS) entry which is preliminary data.</text>
</comment>
<gene>
    <name evidence="1" type="ORF">V6N11_073143</name>
</gene>
<organism evidence="1 2">
    <name type="scientific">Hibiscus sabdariffa</name>
    <name type="common">roselle</name>
    <dbReference type="NCBI Taxonomy" id="183260"/>
    <lineage>
        <taxon>Eukaryota</taxon>
        <taxon>Viridiplantae</taxon>
        <taxon>Streptophyta</taxon>
        <taxon>Embryophyta</taxon>
        <taxon>Tracheophyta</taxon>
        <taxon>Spermatophyta</taxon>
        <taxon>Magnoliopsida</taxon>
        <taxon>eudicotyledons</taxon>
        <taxon>Gunneridae</taxon>
        <taxon>Pentapetalae</taxon>
        <taxon>rosids</taxon>
        <taxon>malvids</taxon>
        <taxon>Malvales</taxon>
        <taxon>Malvaceae</taxon>
        <taxon>Malvoideae</taxon>
        <taxon>Hibiscus</taxon>
    </lineage>
</organism>
<name>A0ABR2P9K5_9ROSI</name>
<sequence>MPGLPLRCRCIVCRPLWRWASAILGGFPPRYASPDWVWCPIHGACSLLLLPCTTGALAPLFVPARNALDAALALSHLGLPRFFHWLFHSLGKPLVAPSEVALPRFSLMPGLLLRCRCVVCRPLWRLASAILGGYPPRYASPDWVWRPIHRTCSLLVLPCTTGALAPLFAPARNALDAALDLSHLGLPPMLPLVVSLPRQALGGALLAAPLCRGQGARFVGWPLAPLGPFGGLFVPWWLGVQVTFGPASLGRCLVSQASTFWSL</sequence>
<evidence type="ECO:0000313" key="1">
    <source>
        <dbReference type="EMBL" id="KAK8984993.1"/>
    </source>
</evidence>
<dbReference type="Proteomes" id="UP001396334">
    <property type="component" value="Unassembled WGS sequence"/>
</dbReference>
<accession>A0ABR2P9K5</accession>
<reference evidence="1 2" key="1">
    <citation type="journal article" date="2024" name="G3 (Bethesda)">
        <title>Genome assembly of Hibiscus sabdariffa L. provides insights into metabolisms of medicinal natural products.</title>
        <authorList>
            <person name="Kim T."/>
        </authorList>
    </citation>
    <scope>NUCLEOTIDE SEQUENCE [LARGE SCALE GENOMIC DNA]</scope>
    <source>
        <strain evidence="1">TK-2024</strain>
        <tissue evidence="1">Old leaves</tissue>
    </source>
</reference>
<proteinExistence type="predicted"/>
<dbReference type="EMBL" id="JBBPBN010000073">
    <property type="protein sequence ID" value="KAK8984993.1"/>
    <property type="molecule type" value="Genomic_DNA"/>
</dbReference>